<evidence type="ECO:0008006" key="3">
    <source>
        <dbReference type="Google" id="ProtNLM"/>
    </source>
</evidence>
<sequence>MQEPGRSCPVAYRTSPEALATLEPRAAETLYVIGGLYGNRQALDDVEALAAREEAKGLPRPTLVFNGDFNWFNAEPAAMAEINDRVLAYTALQGNVETELADPEPGAGCGCAYPEWVDNAMVGRSNRIIEHLKGMIESRPDLRDKLGALPRQLRFQVGECRVGVIHGDPESLAGWGLAVEAMPAPGQGDATIESWFQRAAVDAFACTHTCLPFMQRFDGPGGDAMVLNNGAAGMPNFEGERSGLVTRISRHPSPVMPVYGTVCQGVHMDTLAIEAVTPEWLDWFESLWPPGSPAFESYHQRLLNGPSHSMDRACRVSR</sequence>
<dbReference type="AlphaFoldDB" id="A0A4R7JSC7"/>
<evidence type="ECO:0000313" key="1">
    <source>
        <dbReference type="EMBL" id="TDT40237.1"/>
    </source>
</evidence>
<protein>
    <recommendedName>
        <fullName evidence="3">Calcineurin-like phosphoesterase family protein</fullName>
    </recommendedName>
</protein>
<organism evidence="1 2">
    <name type="scientific">Halospina denitrificans</name>
    <dbReference type="NCBI Taxonomy" id="332522"/>
    <lineage>
        <taxon>Bacteria</taxon>
        <taxon>Pseudomonadati</taxon>
        <taxon>Pseudomonadota</taxon>
        <taxon>Gammaproteobacteria</taxon>
        <taxon>Halospina</taxon>
    </lineage>
</organism>
<dbReference type="EMBL" id="SOAX01000004">
    <property type="protein sequence ID" value="TDT40237.1"/>
    <property type="molecule type" value="Genomic_DNA"/>
</dbReference>
<gene>
    <name evidence="1" type="ORF">DES49_2002</name>
</gene>
<dbReference type="InterPro" id="IPR029052">
    <property type="entry name" value="Metallo-depent_PP-like"/>
</dbReference>
<comment type="caution">
    <text evidence="1">The sequence shown here is derived from an EMBL/GenBank/DDBJ whole genome shotgun (WGS) entry which is preliminary data.</text>
</comment>
<reference evidence="1 2" key="1">
    <citation type="submission" date="2019-03" db="EMBL/GenBank/DDBJ databases">
        <title>Genomic Encyclopedia of Type Strains, Phase IV (KMG-IV): sequencing the most valuable type-strain genomes for metagenomic binning, comparative biology and taxonomic classification.</title>
        <authorList>
            <person name="Goeker M."/>
        </authorList>
    </citation>
    <scope>NUCLEOTIDE SEQUENCE [LARGE SCALE GENOMIC DNA]</scope>
    <source>
        <strain evidence="1 2">DSM 15505</strain>
    </source>
</reference>
<evidence type="ECO:0000313" key="2">
    <source>
        <dbReference type="Proteomes" id="UP000295830"/>
    </source>
</evidence>
<keyword evidence="2" id="KW-1185">Reference proteome</keyword>
<name>A0A4R7JSC7_9GAMM</name>
<proteinExistence type="predicted"/>
<dbReference type="Proteomes" id="UP000295830">
    <property type="component" value="Unassembled WGS sequence"/>
</dbReference>
<dbReference type="SUPFAM" id="SSF56300">
    <property type="entry name" value="Metallo-dependent phosphatases"/>
    <property type="match status" value="1"/>
</dbReference>
<dbReference type="Gene3D" id="3.60.21.10">
    <property type="match status" value="1"/>
</dbReference>
<accession>A0A4R7JSC7</accession>